<feature type="domain" description="Copper amine oxidase-like N-terminal" evidence="2">
    <location>
        <begin position="42"/>
        <end position="83"/>
    </location>
</feature>
<comment type="caution">
    <text evidence="3">The sequence shown here is derived from an EMBL/GenBank/DDBJ whole genome shotgun (WGS) entry which is preliminary data.</text>
</comment>
<organism evidence="3 4">
    <name type="scientific">Heliomicrobium gestii</name>
    <name type="common">Heliobacterium gestii</name>
    <dbReference type="NCBI Taxonomy" id="2699"/>
    <lineage>
        <taxon>Bacteria</taxon>
        <taxon>Bacillati</taxon>
        <taxon>Bacillota</taxon>
        <taxon>Clostridia</taxon>
        <taxon>Eubacteriales</taxon>
        <taxon>Heliobacteriaceae</taxon>
        <taxon>Heliomicrobium</taxon>
    </lineage>
</organism>
<evidence type="ECO:0000313" key="4">
    <source>
        <dbReference type="Proteomes" id="UP000471031"/>
    </source>
</evidence>
<dbReference type="RefSeq" id="WP_161263200.1">
    <property type="nucleotide sequence ID" value="NZ_JAFBDC010000008.1"/>
</dbReference>
<dbReference type="Pfam" id="PF07833">
    <property type="entry name" value="Cu_amine_oxidN1"/>
    <property type="match status" value="2"/>
</dbReference>
<keyword evidence="4" id="KW-1185">Reference proteome</keyword>
<dbReference type="InterPro" id="IPR036582">
    <property type="entry name" value="Mao_N_sf"/>
</dbReference>
<accession>A0A845LGG1</accession>
<feature type="chain" id="PRO_5032959672" description="Copper amine oxidase-like N-terminal domain-containing protein" evidence="1">
    <location>
        <begin position="31"/>
        <end position="316"/>
    </location>
</feature>
<reference evidence="3 4" key="1">
    <citation type="submission" date="2020-01" db="EMBL/GenBank/DDBJ databases">
        <title>Whole genome sequence of Heliobacterium gestii DSM 11169.</title>
        <authorList>
            <person name="Kyndt J.A."/>
            <person name="Meyer T.E."/>
        </authorList>
    </citation>
    <scope>NUCLEOTIDE SEQUENCE [LARGE SCALE GENOMIC DNA]</scope>
    <source>
        <strain evidence="3 4">DSM 11169</strain>
    </source>
</reference>
<protein>
    <recommendedName>
        <fullName evidence="2">Copper amine oxidase-like N-terminal domain-containing protein</fullName>
    </recommendedName>
</protein>
<evidence type="ECO:0000313" key="3">
    <source>
        <dbReference type="EMBL" id="MZP44631.1"/>
    </source>
</evidence>
<evidence type="ECO:0000256" key="1">
    <source>
        <dbReference type="SAM" id="SignalP"/>
    </source>
</evidence>
<gene>
    <name evidence="3" type="ORF">GTO89_16540</name>
</gene>
<proteinExistence type="predicted"/>
<name>A0A845LGG1_HELGE</name>
<dbReference type="EMBL" id="WXEX01000023">
    <property type="protein sequence ID" value="MZP44631.1"/>
    <property type="molecule type" value="Genomic_DNA"/>
</dbReference>
<dbReference type="AlphaFoldDB" id="A0A845LGG1"/>
<dbReference type="SUPFAM" id="SSF55383">
    <property type="entry name" value="Copper amine oxidase, domain N"/>
    <property type="match status" value="1"/>
</dbReference>
<dbReference type="Proteomes" id="UP000471031">
    <property type="component" value="Unassembled WGS sequence"/>
</dbReference>
<dbReference type="InterPro" id="IPR012854">
    <property type="entry name" value="Cu_amine_oxidase-like_N"/>
</dbReference>
<dbReference type="OrthoDB" id="9816096at2"/>
<feature type="domain" description="Copper amine oxidase-like N-terminal" evidence="2">
    <location>
        <begin position="131"/>
        <end position="166"/>
    </location>
</feature>
<dbReference type="Gene3D" id="3.30.457.10">
    <property type="entry name" value="Copper amine oxidase-like, N-terminal domain"/>
    <property type="match status" value="1"/>
</dbReference>
<feature type="signal peptide" evidence="1">
    <location>
        <begin position="1"/>
        <end position="30"/>
    </location>
</feature>
<keyword evidence="1" id="KW-0732">Signal</keyword>
<evidence type="ECO:0000259" key="2">
    <source>
        <dbReference type="Pfam" id="PF07833"/>
    </source>
</evidence>
<sequence length="316" mass="34098">MGFKLPLIRMVAPTVVLTLAATSFIGPASAAQTPADQLMISKFQIGSTAYTINGEQRQMDVAPYLKDGRTMMPVRYTAYAMGVADSGVTPLPNGQGAKVARQDAAGATDKVELRTGNKIVSSGGIGMPDVVAPEITSDRLFVPLRSVVQALGDEAFYNPDTQEVTVVTWKKVPAKAKKPSNLPTSLTISKDTHPNIIVQDPRGGWMVNVPEYLKLWGIPEQNMLYYVDPETQQAGLLIRGFEGAEGSQFMVMYTGEKFVWFAGPGKSPSNEKAYGHYNQDESLYTGSLVGQSVAGLTNTNNNTVFTQGTLTVRPPQ</sequence>